<evidence type="ECO:0000313" key="2">
    <source>
        <dbReference type="Proteomes" id="UP001339883"/>
    </source>
</evidence>
<dbReference type="Proteomes" id="UP001339883">
    <property type="component" value="Unassembled WGS sequence"/>
</dbReference>
<dbReference type="RefSeq" id="WP_325775494.1">
    <property type="nucleotide sequence ID" value="NZ_VTDN01000006.1"/>
</dbReference>
<protein>
    <submittedName>
        <fullName evidence="1">Uncharacterized protein</fullName>
    </submittedName>
</protein>
<name>A0ABU6DVF4_9GAMM</name>
<comment type="caution">
    <text evidence="1">The sequence shown here is derived from an EMBL/GenBank/DDBJ whole genome shotgun (WGS) entry which is preliminary data.</text>
</comment>
<accession>A0ABU6DVF4</accession>
<organism evidence="1 2">
    <name type="scientific">Acinetobacter pollinis</name>
    <dbReference type="NCBI Taxonomy" id="2605270"/>
    <lineage>
        <taxon>Bacteria</taxon>
        <taxon>Pseudomonadati</taxon>
        <taxon>Pseudomonadota</taxon>
        <taxon>Gammaproteobacteria</taxon>
        <taxon>Moraxellales</taxon>
        <taxon>Moraxellaceae</taxon>
        <taxon>Acinetobacter</taxon>
    </lineage>
</organism>
<dbReference type="EMBL" id="VTDN01000006">
    <property type="protein sequence ID" value="MEB5477109.1"/>
    <property type="molecule type" value="Genomic_DNA"/>
</dbReference>
<proteinExistence type="predicted"/>
<sequence length="122" mass="14205">MTFQITPWETYSRVFPCDNTENRELFFEHIQNNNYKEIVKLLNTEDSSISVLKDVYSEINDNLEKMKENFIQTGNATIDDFTFLSVEKCTNPSNYLTVESIDLDNDIYSVSANEDLELVNII</sequence>
<evidence type="ECO:0000313" key="1">
    <source>
        <dbReference type="EMBL" id="MEB5477109.1"/>
    </source>
</evidence>
<keyword evidence="2" id="KW-1185">Reference proteome</keyword>
<reference evidence="1 2" key="1">
    <citation type="submission" date="2019-08" db="EMBL/GenBank/DDBJ databases">
        <title>Five species of Acinetobacter isolated from floral nectar and animal pollinators.</title>
        <authorList>
            <person name="Hendry T.A."/>
        </authorList>
    </citation>
    <scope>NUCLEOTIDE SEQUENCE [LARGE SCALE GENOMIC DNA]</scope>
    <source>
        <strain evidence="1 2">MD18.27</strain>
    </source>
</reference>
<gene>
    <name evidence="1" type="ORF">I2F25_08665</name>
</gene>